<name>A0A1R4HFJ2_9GAMM</name>
<evidence type="ECO:0000256" key="7">
    <source>
        <dbReference type="ARBA" id="ARBA00023016"/>
    </source>
</evidence>
<accession>A0A1R4HFJ2</accession>
<dbReference type="Proteomes" id="UP000195667">
    <property type="component" value="Unassembled WGS sequence"/>
</dbReference>
<sequence length="59" mass="6567">MNSKQLKKFLEDQGATFKQGKGSHLKVFLNGKQTILPMHGTDELGKGLEAAIKRQLDLK</sequence>
<dbReference type="EC" id="3.1.-.-" evidence="8"/>
<proteinExistence type="inferred from homology"/>
<dbReference type="Pfam" id="PF07927">
    <property type="entry name" value="HicA_toxin"/>
    <property type="match status" value="1"/>
</dbReference>
<organism evidence="8 9">
    <name type="scientific">Crenothrix polyspora</name>
    <dbReference type="NCBI Taxonomy" id="360316"/>
    <lineage>
        <taxon>Bacteria</taxon>
        <taxon>Pseudomonadati</taxon>
        <taxon>Pseudomonadota</taxon>
        <taxon>Gammaproteobacteria</taxon>
        <taxon>Methylococcales</taxon>
        <taxon>Crenotrichaceae</taxon>
        <taxon>Crenothrix</taxon>
    </lineage>
</organism>
<evidence type="ECO:0000256" key="5">
    <source>
        <dbReference type="ARBA" id="ARBA00022801"/>
    </source>
</evidence>
<dbReference type="OrthoDB" id="6699594at2"/>
<dbReference type="SUPFAM" id="SSF54786">
    <property type="entry name" value="YcfA/nrd intein domain"/>
    <property type="match status" value="1"/>
</dbReference>
<evidence type="ECO:0000256" key="4">
    <source>
        <dbReference type="ARBA" id="ARBA00022759"/>
    </source>
</evidence>
<keyword evidence="6" id="KW-0694">RNA-binding</keyword>
<evidence type="ECO:0000256" key="3">
    <source>
        <dbReference type="ARBA" id="ARBA00022722"/>
    </source>
</evidence>
<dbReference type="AlphaFoldDB" id="A0A1R4HFJ2"/>
<evidence type="ECO:0000256" key="1">
    <source>
        <dbReference type="ARBA" id="ARBA00006620"/>
    </source>
</evidence>
<keyword evidence="5 8" id="KW-0378">Hydrolase</keyword>
<dbReference type="RefSeq" id="WP_087144581.1">
    <property type="nucleotide sequence ID" value="NZ_FUKI01000139.1"/>
</dbReference>
<dbReference type="GO" id="GO:0003729">
    <property type="term" value="F:mRNA binding"/>
    <property type="evidence" value="ECO:0007669"/>
    <property type="project" value="InterPro"/>
</dbReference>
<evidence type="ECO:0000313" key="8">
    <source>
        <dbReference type="EMBL" id="SJM94987.1"/>
    </source>
</evidence>
<evidence type="ECO:0000313" key="9">
    <source>
        <dbReference type="Proteomes" id="UP000195667"/>
    </source>
</evidence>
<evidence type="ECO:0000256" key="2">
    <source>
        <dbReference type="ARBA" id="ARBA00022649"/>
    </source>
</evidence>
<gene>
    <name evidence="8" type="primary">hicA</name>
    <name evidence="8" type="ORF">CRENPOLYSF1_610040</name>
</gene>
<reference evidence="9" key="1">
    <citation type="submission" date="2017-02" db="EMBL/GenBank/DDBJ databases">
        <authorList>
            <person name="Daims H."/>
        </authorList>
    </citation>
    <scope>NUCLEOTIDE SEQUENCE [LARGE SCALE GENOMIC DNA]</scope>
</reference>
<keyword evidence="3" id="KW-0540">Nuclease</keyword>
<dbReference type="InterPro" id="IPR038570">
    <property type="entry name" value="HicA_sf"/>
</dbReference>
<evidence type="ECO:0000256" key="6">
    <source>
        <dbReference type="ARBA" id="ARBA00022884"/>
    </source>
</evidence>
<keyword evidence="2" id="KW-1277">Toxin-antitoxin system</keyword>
<keyword evidence="4" id="KW-0255">Endonuclease</keyword>
<dbReference type="GO" id="GO:0004519">
    <property type="term" value="F:endonuclease activity"/>
    <property type="evidence" value="ECO:0007669"/>
    <property type="project" value="UniProtKB-KW"/>
</dbReference>
<dbReference type="EMBL" id="FUKI01000139">
    <property type="protein sequence ID" value="SJM94987.1"/>
    <property type="molecule type" value="Genomic_DNA"/>
</dbReference>
<protein>
    <submittedName>
        <fullName evidence="8">Putative mRNA interferase HicA</fullName>
        <ecNumber evidence="8">3.1.-.-</ecNumber>
    </submittedName>
</protein>
<keyword evidence="9" id="KW-1185">Reference proteome</keyword>
<dbReference type="InterPro" id="IPR012933">
    <property type="entry name" value="HicA_mRNA_interferase"/>
</dbReference>
<dbReference type="GO" id="GO:0016787">
    <property type="term" value="F:hydrolase activity"/>
    <property type="evidence" value="ECO:0007669"/>
    <property type="project" value="UniProtKB-KW"/>
</dbReference>
<keyword evidence="7" id="KW-0346">Stress response</keyword>
<comment type="similarity">
    <text evidence="1">Belongs to the HicA mRNA interferase family.</text>
</comment>
<dbReference type="Gene3D" id="3.30.920.30">
    <property type="entry name" value="Hypothetical protein"/>
    <property type="match status" value="1"/>
</dbReference>